<keyword evidence="3 7" id="KW-0547">Nucleotide-binding</keyword>
<feature type="binding site" evidence="7">
    <location>
        <position position="14"/>
    </location>
    <ligand>
        <name>Mg(2+)</name>
        <dbReference type="ChEBI" id="CHEBI:18420"/>
    </ligand>
</feature>
<proteinExistence type="inferred from homology"/>
<comment type="similarity">
    <text evidence="7">Belongs to the shikimate kinase family.</text>
</comment>
<feature type="binding site" evidence="7">
    <location>
        <position position="79"/>
    </location>
    <ligand>
        <name>substrate</name>
    </ligand>
</feature>
<organism evidence="8 9">
    <name type="scientific">Natronomicrosphaera hydrolytica</name>
    <dbReference type="NCBI Taxonomy" id="3242702"/>
    <lineage>
        <taxon>Bacteria</taxon>
        <taxon>Pseudomonadati</taxon>
        <taxon>Planctomycetota</taxon>
        <taxon>Phycisphaerae</taxon>
        <taxon>Phycisphaerales</taxon>
        <taxon>Phycisphaeraceae</taxon>
        <taxon>Natronomicrosphaera</taxon>
    </lineage>
</organism>
<dbReference type="Pfam" id="PF01202">
    <property type="entry name" value="SKI"/>
    <property type="match status" value="1"/>
</dbReference>
<keyword evidence="5 7" id="KW-0067">ATP-binding</keyword>
<feature type="binding site" evidence="7">
    <location>
        <position position="123"/>
    </location>
    <ligand>
        <name>ATP</name>
        <dbReference type="ChEBI" id="CHEBI:30616"/>
    </ligand>
</feature>
<feature type="binding site" evidence="7">
    <location>
        <position position="32"/>
    </location>
    <ligand>
        <name>substrate</name>
    </ligand>
</feature>
<dbReference type="EMBL" id="JBGUBD010000006">
    <property type="protein sequence ID" value="MFA9478796.1"/>
    <property type="molecule type" value="Genomic_DNA"/>
</dbReference>
<name>A0ABV4U7S2_9BACT</name>
<accession>A0ABV4U7S2</accession>
<evidence type="ECO:0000256" key="1">
    <source>
        <dbReference type="ARBA" id="ARBA00022605"/>
    </source>
</evidence>
<comment type="caution">
    <text evidence="7">Lacks conserved residue(s) required for the propagation of feature annotation.</text>
</comment>
<dbReference type="PRINTS" id="PR01100">
    <property type="entry name" value="SHIKIMTKNASE"/>
</dbReference>
<reference evidence="8 9" key="1">
    <citation type="submission" date="2024-08" db="EMBL/GenBank/DDBJ databases">
        <title>Whole-genome sequencing of halo(alkali)philic microorganisms from hypersaline lakes.</title>
        <authorList>
            <person name="Sorokin D.Y."/>
            <person name="Merkel A.Y."/>
            <person name="Messina E."/>
            <person name="Yakimov M."/>
        </authorList>
    </citation>
    <scope>NUCLEOTIDE SEQUENCE [LARGE SCALE GENOMIC DNA]</scope>
    <source>
        <strain evidence="8 9">AB-hyl4</strain>
    </source>
</reference>
<evidence type="ECO:0000256" key="4">
    <source>
        <dbReference type="ARBA" id="ARBA00022777"/>
    </source>
</evidence>
<dbReference type="InterPro" id="IPR000623">
    <property type="entry name" value="Shikimate_kinase/TSH1"/>
</dbReference>
<dbReference type="RefSeq" id="WP_425345721.1">
    <property type="nucleotide sequence ID" value="NZ_JBGUBD010000006.1"/>
</dbReference>
<keyword evidence="1 7" id="KW-0028">Amino-acid biosynthesis</keyword>
<evidence type="ECO:0000313" key="9">
    <source>
        <dbReference type="Proteomes" id="UP001575105"/>
    </source>
</evidence>
<dbReference type="PANTHER" id="PTHR21087">
    <property type="entry name" value="SHIKIMATE KINASE"/>
    <property type="match status" value="1"/>
</dbReference>
<comment type="subcellular location">
    <subcellularLocation>
        <location evidence="7">Cytoplasm</location>
    </subcellularLocation>
</comment>
<comment type="catalytic activity">
    <reaction evidence="7">
        <text>shikimate + ATP = 3-phosphoshikimate + ADP + H(+)</text>
        <dbReference type="Rhea" id="RHEA:13121"/>
        <dbReference type="ChEBI" id="CHEBI:15378"/>
        <dbReference type="ChEBI" id="CHEBI:30616"/>
        <dbReference type="ChEBI" id="CHEBI:36208"/>
        <dbReference type="ChEBI" id="CHEBI:145989"/>
        <dbReference type="ChEBI" id="CHEBI:456216"/>
        <dbReference type="EC" id="2.7.1.71"/>
    </reaction>
</comment>
<dbReference type="InterPro" id="IPR027417">
    <property type="entry name" value="P-loop_NTPase"/>
</dbReference>
<dbReference type="CDD" id="cd00464">
    <property type="entry name" value="SK"/>
    <property type="match status" value="1"/>
</dbReference>
<dbReference type="EC" id="2.7.1.71" evidence="7"/>
<sequence length="174" mass="19331">MNVILIGYRGSGKTTIGKKLANQLWKDFVDVDHEICKRFDNSSIADIWQTHGEPRYREVEVEVTRELIHRTNQVIALGGGTLMQPGAREAVEQAADAKRIYLYADPTVLHRRIEADAQTAATRPALTAQGGGLDEVKAVLNDRDPVYRAVADVVFNVTDITPDEAVRLLVTKHL</sequence>
<evidence type="ECO:0000256" key="5">
    <source>
        <dbReference type="ARBA" id="ARBA00022840"/>
    </source>
</evidence>
<dbReference type="SUPFAM" id="SSF52540">
    <property type="entry name" value="P-loop containing nucleoside triphosphate hydrolases"/>
    <property type="match status" value="1"/>
</dbReference>
<gene>
    <name evidence="7" type="primary">aroK</name>
    <name evidence="8" type="ORF">ACERK3_10860</name>
</gene>
<dbReference type="GO" id="GO:0016301">
    <property type="term" value="F:kinase activity"/>
    <property type="evidence" value="ECO:0007669"/>
    <property type="project" value="UniProtKB-KW"/>
</dbReference>
<evidence type="ECO:0000256" key="7">
    <source>
        <dbReference type="HAMAP-Rule" id="MF_00109"/>
    </source>
</evidence>
<keyword evidence="9" id="KW-1185">Reference proteome</keyword>
<protein>
    <recommendedName>
        <fullName evidence="7">Shikimate kinase</fullName>
        <shortName evidence="7">SK</shortName>
        <ecNumber evidence="7">2.7.1.71</ecNumber>
    </recommendedName>
</protein>
<feature type="binding site" evidence="7">
    <location>
        <begin position="10"/>
        <end position="15"/>
    </location>
    <ligand>
        <name>ATP</name>
        <dbReference type="ChEBI" id="CHEBI:30616"/>
    </ligand>
</feature>
<keyword evidence="6 7" id="KW-0057">Aromatic amino acid biosynthesis</keyword>
<dbReference type="Gene3D" id="3.40.50.300">
    <property type="entry name" value="P-loop containing nucleotide triphosphate hydrolases"/>
    <property type="match status" value="1"/>
</dbReference>
<evidence type="ECO:0000313" key="8">
    <source>
        <dbReference type="EMBL" id="MFA9478796.1"/>
    </source>
</evidence>
<evidence type="ECO:0000256" key="3">
    <source>
        <dbReference type="ARBA" id="ARBA00022741"/>
    </source>
</evidence>
<dbReference type="HAMAP" id="MF_00109">
    <property type="entry name" value="Shikimate_kinase"/>
    <property type="match status" value="1"/>
</dbReference>
<evidence type="ECO:0000256" key="2">
    <source>
        <dbReference type="ARBA" id="ARBA00022679"/>
    </source>
</evidence>
<dbReference type="InterPro" id="IPR031322">
    <property type="entry name" value="Shikimate/glucono_kinase"/>
</dbReference>
<keyword evidence="7" id="KW-0479">Metal-binding</keyword>
<keyword evidence="4 7" id="KW-0418">Kinase</keyword>
<keyword evidence="2 7" id="KW-0808">Transferase</keyword>
<comment type="function">
    <text evidence="7">Catalyzes the specific phosphorylation of the 3-hydroxyl group of shikimic acid using ATP as a cosubstrate.</text>
</comment>
<feature type="binding site" evidence="7">
    <location>
        <position position="143"/>
    </location>
    <ligand>
        <name>substrate</name>
    </ligand>
</feature>
<feature type="binding site" evidence="7">
    <location>
        <position position="57"/>
    </location>
    <ligand>
        <name>substrate</name>
    </ligand>
</feature>
<keyword evidence="7" id="KW-0963">Cytoplasm</keyword>
<dbReference type="PANTHER" id="PTHR21087:SF16">
    <property type="entry name" value="SHIKIMATE KINASE 1, CHLOROPLASTIC"/>
    <property type="match status" value="1"/>
</dbReference>
<evidence type="ECO:0000256" key="6">
    <source>
        <dbReference type="ARBA" id="ARBA00023141"/>
    </source>
</evidence>
<comment type="caution">
    <text evidence="8">The sequence shown here is derived from an EMBL/GenBank/DDBJ whole genome shotgun (WGS) entry which is preliminary data.</text>
</comment>
<comment type="cofactor">
    <cofactor evidence="7">
        <name>Mg(2+)</name>
        <dbReference type="ChEBI" id="CHEBI:18420"/>
    </cofactor>
    <text evidence="7">Binds 1 Mg(2+) ion per subunit.</text>
</comment>
<dbReference type="Proteomes" id="UP001575105">
    <property type="component" value="Unassembled WGS sequence"/>
</dbReference>
<comment type="pathway">
    <text evidence="7">Metabolic intermediate biosynthesis; chorismate biosynthesis; chorismate from D-erythrose 4-phosphate and phosphoenolpyruvate: step 5/7.</text>
</comment>
<keyword evidence="7" id="KW-0460">Magnesium</keyword>
<comment type="subunit">
    <text evidence="7">Monomer.</text>
</comment>